<dbReference type="EMBL" id="JAIEZQ010000001">
    <property type="protein sequence ID" value="MBY9074492.1"/>
    <property type="molecule type" value="Genomic_DNA"/>
</dbReference>
<dbReference type="InterPro" id="IPR038578">
    <property type="entry name" value="GT29-like_sf"/>
</dbReference>
<reference evidence="1 2" key="1">
    <citation type="submission" date="2021-08" db="EMBL/GenBank/DDBJ databases">
        <title>Nocardioides bacterium WL0053 sp. nov., isolated from the sediment.</title>
        <authorList>
            <person name="Wang L."/>
            <person name="Zhang D."/>
            <person name="Zhang A."/>
        </authorList>
    </citation>
    <scope>NUCLEOTIDE SEQUENCE [LARGE SCALE GENOMIC DNA]</scope>
    <source>
        <strain evidence="1 2">WL0053</strain>
    </source>
</reference>
<organism evidence="1 2">
    <name type="scientific">Nocardioides jiangsuensis</name>
    <dbReference type="NCBI Taxonomy" id="2866161"/>
    <lineage>
        <taxon>Bacteria</taxon>
        <taxon>Bacillati</taxon>
        <taxon>Actinomycetota</taxon>
        <taxon>Actinomycetes</taxon>
        <taxon>Propionibacteriales</taxon>
        <taxon>Nocardioidaceae</taxon>
        <taxon>Nocardioides</taxon>
    </lineage>
</organism>
<dbReference type="RefSeq" id="WP_221024162.1">
    <property type="nucleotide sequence ID" value="NZ_JAIEZQ010000001.1"/>
</dbReference>
<dbReference type="Gene3D" id="3.90.1480.20">
    <property type="entry name" value="Glycosyl transferase family 29"/>
    <property type="match status" value="1"/>
</dbReference>
<gene>
    <name evidence="1" type="ORF">K1X13_06640</name>
</gene>
<proteinExistence type="predicted"/>
<comment type="caution">
    <text evidence="1">The sequence shown here is derived from an EMBL/GenBank/DDBJ whole genome shotgun (WGS) entry which is preliminary data.</text>
</comment>
<sequence>MTAAAPVEPAAQDSAVLRDLMLAYARNRPVRKVAVVGNAPLPPDEARADEIDTADLVIRVNSFVMDRPGEPRCQGGRVDVVVWNRITRATEFLFDRYRERLYLMVEPMRMHGIAEMWPASWPQDLGLVAVPNGSAAIPLSEELDIPWREERLAPTTGMTAAYLAIVLFPECDIVLTGFSFLDDPTQTRWHHQWGDSCPVGPEHRIDNESRLMRSWIESGRARFLR</sequence>
<evidence type="ECO:0008006" key="3">
    <source>
        <dbReference type="Google" id="ProtNLM"/>
    </source>
</evidence>
<accession>A0ABS7RHI1</accession>
<name>A0ABS7RHI1_9ACTN</name>
<evidence type="ECO:0000313" key="2">
    <source>
        <dbReference type="Proteomes" id="UP000754710"/>
    </source>
</evidence>
<evidence type="ECO:0000313" key="1">
    <source>
        <dbReference type="EMBL" id="MBY9074492.1"/>
    </source>
</evidence>
<protein>
    <recommendedName>
        <fullName evidence="3">Glycosyl transferase family 29 (Putative sialyltransferase)</fullName>
    </recommendedName>
</protein>
<keyword evidence="2" id="KW-1185">Reference proteome</keyword>
<dbReference type="Proteomes" id="UP000754710">
    <property type="component" value="Unassembled WGS sequence"/>
</dbReference>